<gene>
    <name evidence="2" type="ORF">H4Q32_001835</name>
</gene>
<accession>A0ABQ8MJ15</accession>
<evidence type="ECO:0000313" key="3">
    <source>
        <dbReference type="Proteomes" id="UP000830375"/>
    </source>
</evidence>
<organism evidence="2 3">
    <name type="scientific">Labeo rohita</name>
    <name type="common">Indian major carp</name>
    <name type="synonym">Cyprinus rohita</name>
    <dbReference type="NCBI Taxonomy" id="84645"/>
    <lineage>
        <taxon>Eukaryota</taxon>
        <taxon>Metazoa</taxon>
        <taxon>Chordata</taxon>
        <taxon>Craniata</taxon>
        <taxon>Vertebrata</taxon>
        <taxon>Euteleostomi</taxon>
        <taxon>Actinopterygii</taxon>
        <taxon>Neopterygii</taxon>
        <taxon>Teleostei</taxon>
        <taxon>Ostariophysi</taxon>
        <taxon>Cypriniformes</taxon>
        <taxon>Cyprinidae</taxon>
        <taxon>Labeoninae</taxon>
        <taxon>Labeonini</taxon>
        <taxon>Labeo</taxon>
    </lineage>
</organism>
<dbReference type="PANTHER" id="PTHR14944">
    <property type="entry name" value="RPA-RELATED PROTEIN RADX"/>
    <property type="match status" value="1"/>
</dbReference>
<reference evidence="2 3" key="1">
    <citation type="submission" date="2022-01" db="EMBL/GenBank/DDBJ databases">
        <title>A high-quality chromosome-level genome assembly of rohu carp, Labeo rohita.</title>
        <authorList>
            <person name="Arick M.A. II"/>
            <person name="Hsu C.-Y."/>
            <person name="Magbanua Z."/>
            <person name="Pechanova O."/>
            <person name="Grover C."/>
            <person name="Miller E."/>
            <person name="Thrash A."/>
            <person name="Ezzel L."/>
            <person name="Alam S."/>
            <person name="Benzie J."/>
            <person name="Hamilton M."/>
            <person name="Karsi A."/>
            <person name="Lawrence M.L."/>
            <person name="Peterson D.G."/>
        </authorList>
    </citation>
    <scope>NUCLEOTIDE SEQUENCE [LARGE SCALE GENOMIC DNA]</scope>
    <source>
        <strain evidence="3">BAU-BD-2019</strain>
        <tissue evidence="2">Blood</tissue>
    </source>
</reference>
<dbReference type="PANTHER" id="PTHR14944:SF3">
    <property type="entry name" value="SI:CH73-71D17.2"/>
    <property type="match status" value="1"/>
</dbReference>
<name>A0ABQ8MJ15_LABRO</name>
<evidence type="ECO:0000256" key="1">
    <source>
        <dbReference type="SAM" id="MobiDB-lite"/>
    </source>
</evidence>
<dbReference type="InterPro" id="IPR040893">
    <property type="entry name" value="RADX"/>
</dbReference>
<keyword evidence="3" id="KW-1185">Reference proteome</keyword>
<dbReference type="Pfam" id="PF17659">
    <property type="entry name" value="RADX"/>
    <property type="match status" value="2"/>
</dbReference>
<sequence length="710" mass="79622">MAALSASSSECCTLKKTLNRLISNTSDSPRARTRSEPLYVISLERYGRDADFGLRFPDSISMSDSLFDATITDGDCKIRVSLDPAVNRLISVNKLHCGSVIRHVEFSRGEASDGDGGSFHVCSLEVDRLSGGDAALRALSSVNVRSIPWMGAEPSSGPLRARRSSYLPLWNNHDFNGEVWRDTPPSEPDAEDSEDEIDDIGSTVSLAEVRRRFLSGSRRYRGALCVRILHKSRLIYYGKADQKCECPYKAELQVGDGSSNACVVLWNTVCLEWYRILHPGQVVRLCRYRVKEKISLNSRNPTAQITIIPKNQISPDWVLPDLPHSFICGQELPSCPQGHICDVIGVVIFVGRPERVRRKDGQRSEVEEYRWLQLADRTSDKPIMIKLFSTSQPDIQSRVYPMALLVCTRLKLIRSAVDRATTFEYLTNTSLTQFLHWLKQVDESSLLERAVIGGYFSYPPLPVSLHNFMENRQGEAGLISGGEMKLECEKLNYREKRQFALQSEPHRTSVKRKLFSSTNFSLFDGAMEFLVGEQEDDSNDEDDDEEFSTLPTSPMTSRLGLTRVAIETLPRVFCYERRHIQAVAVGLQVNNFHKLLPQRELESFSPASCYTGYFTLSVKALSDGVMLDVLFLPAAPGNLHWMPLPLSHNNSWESILSHGGFSPHAPPPSPADLIATANQLTNQRLLCVLDACALGEEKMELVLNRAFPLR</sequence>
<evidence type="ECO:0000313" key="2">
    <source>
        <dbReference type="EMBL" id="KAI2662869.1"/>
    </source>
</evidence>
<protein>
    <submittedName>
        <fullName evidence="2">RPA-related protein RADX</fullName>
    </submittedName>
</protein>
<dbReference type="Proteomes" id="UP000830375">
    <property type="component" value="Unassembled WGS sequence"/>
</dbReference>
<feature type="region of interest" description="Disordered" evidence="1">
    <location>
        <begin position="534"/>
        <end position="554"/>
    </location>
</feature>
<proteinExistence type="predicted"/>
<feature type="compositionally biased region" description="Acidic residues" evidence="1">
    <location>
        <begin position="534"/>
        <end position="547"/>
    </location>
</feature>
<dbReference type="EMBL" id="JACTAM010000007">
    <property type="protein sequence ID" value="KAI2662869.1"/>
    <property type="molecule type" value="Genomic_DNA"/>
</dbReference>
<comment type="caution">
    <text evidence="2">The sequence shown here is derived from an EMBL/GenBank/DDBJ whole genome shotgun (WGS) entry which is preliminary data.</text>
</comment>